<reference evidence="1 2" key="1">
    <citation type="submission" date="2024-09" db="EMBL/GenBank/DDBJ databases">
        <authorList>
            <person name="Sun Q."/>
            <person name="Mori K."/>
        </authorList>
    </citation>
    <scope>NUCLEOTIDE SEQUENCE [LARGE SCALE GENOMIC DNA]</scope>
    <source>
        <strain evidence="1 2">KCTC 23315</strain>
    </source>
</reference>
<evidence type="ECO:0000313" key="2">
    <source>
        <dbReference type="Proteomes" id="UP001589813"/>
    </source>
</evidence>
<name>A0ABV6BAA7_9GAMM</name>
<protein>
    <submittedName>
        <fullName evidence="1">Uncharacterized protein</fullName>
    </submittedName>
</protein>
<dbReference type="RefSeq" id="WP_377241305.1">
    <property type="nucleotide sequence ID" value="NZ_JBHLXP010000001.1"/>
</dbReference>
<accession>A0ABV6BAA7</accession>
<dbReference type="Proteomes" id="UP001589813">
    <property type="component" value="Unassembled WGS sequence"/>
</dbReference>
<keyword evidence="2" id="KW-1185">Reference proteome</keyword>
<dbReference type="EMBL" id="JBHLXP010000001">
    <property type="protein sequence ID" value="MFC0047757.1"/>
    <property type="molecule type" value="Genomic_DNA"/>
</dbReference>
<proteinExistence type="predicted"/>
<sequence>MTTVEALALALAWDRCRDEPNEQDMADADVMVARWNKRRIELGLKPWE</sequence>
<comment type="caution">
    <text evidence="1">The sequence shown here is derived from an EMBL/GenBank/DDBJ whole genome shotgun (WGS) entry which is preliminary data.</text>
</comment>
<evidence type="ECO:0000313" key="1">
    <source>
        <dbReference type="EMBL" id="MFC0047757.1"/>
    </source>
</evidence>
<organism evidence="1 2">
    <name type="scientific">Rheinheimera tilapiae</name>
    <dbReference type="NCBI Taxonomy" id="875043"/>
    <lineage>
        <taxon>Bacteria</taxon>
        <taxon>Pseudomonadati</taxon>
        <taxon>Pseudomonadota</taxon>
        <taxon>Gammaproteobacteria</taxon>
        <taxon>Chromatiales</taxon>
        <taxon>Chromatiaceae</taxon>
        <taxon>Rheinheimera</taxon>
    </lineage>
</organism>
<gene>
    <name evidence="1" type="ORF">ACFFJP_05615</name>
</gene>